<evidence type="ECO:0000256" key="2">
    <source>
        <dbReference type="ARBA" id="ARBA00018953"/>
    </source>
</evidence>
<name>D0MH81_RHOM4</name>
<proteinExistence type="inferred from homology"/>
<dbReference type="PANTHER" id="PTHR42681">
    <property type="entry name" value="MALONYL-COA-ACYL CARRIER PROTEIN TRANSACYLASE, MITOCHONDRIAL"/>
    <property type="match status" value="1"/>
</dbReference>
<evidence type="ECO:0000259" key="8">
    <source>
        <dbReference type="SMART" id="SM00827"/>
    </source>
</evidence>
<gene>
    <name evidence="9" type="ordered locus">Rmar_2802</name>
</gene>
<dbReference type="AlphaFoldDB" id="D0MH81"/>
<dbReference type="InterPro" id="IPR016036">
    <property type="entry name" value="Malonyl_transacylase_ACP-bd"/>
</dbReference>
<dbReference type="KEGG" id="rmr:Rmar_2802"/>
<dbReference type="SUPFAM" id="SSF55048">
    <property type="entry name" value="Probable ACP-binding domain of malonyl-CoA ACP transacylase"/>
    <property type="match status" value="1"/>
</dbReference>
<keyword evidence="3 6" id="KW-0808">Transferase</keyword>
<dbReference type="InterPro" id="IPR014043">
    <property type="entry name" value="Acyl_transferase_dom"/>
</dbReference>
<evidence type="ECO:0000256" key="6">
    <source>
        <dbReference type="PIRNR" id="PIRNR000446"/>
    </source>
</evidence>
<reference evidence="9 10" key="1">
    <citation type="journal article" date="2009" name="Stand. Genomic Sci.">
        <title>Complete genome sequence of Rhodothermus marinus type strain (R-10).</title>
        <authorList>
            <person name="Nolan M."/>
            <person name="Tindall B.J."/>
            <person name="Pomrenke H."/>
            <person name="Lapidus A."/>
            <person name="Copeland A."/>
            <person name="Glavina Del Rio T."/>
            <person name="Lucas S."/>
            <person name="Chen F."/>
            <person name="Tice H."/>
            <person name="Cheng J.F."/>
            <person name="Saunders E."/>
            <person name="Han C."/>
            <person name="Bruce D."/>
            <person name="Goodwin L."/>
            <person name="Chain P."/>
            <person name="Pitluck S."/>
            <person name="Ovchinikova G."/>
            <person name="Pati A."/>
            <person name="Ivanova N."/>
            <person name="Mavromatis K."/>
            <person name="Chen A."/>
            <person name="Palaniappan K."/>
            <person name="Land M."/>
            <person name="Hauser L."/>
            <person name="Chang Y.J."/>
            <person name="Jeffries C.D."/>
            <person name="Brettin T."/>
            <person name="Goker M."/>
            <person name="Bristow J."/>
            <person name="Eisen J.A."/>
            <person name="Markowitz V."/>
            <person name="Hugenholtz P."/>
            <person name="Kyrpides N.C."/>
            <person name="Klenk H.P."/>
            <person name="Detter J.C."/>
        </authorList>
    </citation>
    <scope>NUCLEOTIDE SEQUENCE [LARGE SCALE GENOMIC DNA]</scope>
    <source>
        <strain evidence="10">ATCC 43812 / DSM 4252 / R-10</strain>
    </source>
</reference>
<comment type="similarity">
    <text evidence="6">Belongs to the fabD family.</text>
</comment>
<evidence type="ECO:0000256" key="5">
    <source>
        <dbReference type="ARBA" id="ARBA00048462"/>
    </source>
</evidence>
<evidence type="ECO:0000256" key="3">
    <source>
        <dbReference type="ARBA" id="ARBA00022679"/>
    </source>
</evidence>
<accession>D0MH81</accession>
<dbReference type="Proteomes" id="UP000002221">
    <property type="component" value="Chromosome"/>
</dbReference>
<evidence type="ECO:0000313" key="10">
    <source>
        <dbReference type="Proteomes" id="UP000002221"/>
    </source>
</evidence>
<dbReference type="eggNOG" id="COG0331">
    <property type="taxonomic scope" value="Bacteria"/>
</dbReference>
<dbReference type="PIRSF" id="PIRSF000446">
    <property type="entry name" value="Mct"/>
    <property type="match status" value="1"/>
</dbReference>
<dbReference type="InterPro" id="IPR050858">
    <property type="entry name" value="Mal-CoA-ACP_Trans/PKS_FabD"/>
</dbReference>
<evidence type="ECO:0000256" key="1">
    <source>
        <dbReference type="ARBA" id="ARBA00013258"/>
    </source>
</evidence>
<dbReference type="FunFam" id="3.30.70.250:FF:000001">
    <property type="entry name" value="Malonyl CoA-acyl carrier protein transacylase"/>
    <property type="match status" value="1"/>
</dbReference>
<dbReference type="InterPro" id="IPR024925">
    <property type="entry name" value="Malonyl_CoA-ACP_transAc"/>
</dbReference>
<organism evidence="9 10">
    <name type="scientific">Rhodothermus marinus (strain ATCC 43812 / DSM 4252 / R-10)</name>
    <name type="common">Rhodothermus obamensis</name>
    <dbReference type="NCBI Taxonomy" id="518766"/>
    <lineage>
        <taxon>Bacteria</taxon>
        <taxon>Pseudomonadati</taxon>
        <taxon>Rhodothermota</taxon>
        <taxon>Rhodothermia</taxon>
        <taxon>Rhodothermales</taxon>
        <taxon>Rhodothermaceae</taxon>
        <taxon>Rhodothermus</taxon>
    </lineage>
</organism>
<dbReference type="STRING" id="518766.Rmar_2802"/>
<dbReference type="NCBIfam" id="TIGR00128">
    <property type="entry name" value="fabD"/>
    <property type="match status" value="1"/>
</dbReference>
<dbReference type="SMART" id="SM00827">
    <property type="entry name" value="PKS_AT"/>
    <property type="match status" value="1"/>
</dbReference>
<comment type="catalytic activity">
    <reaction evidence="5 6">
        <text>holo-[ACP] + malonyl-CoA = malonyl-[ACP] + CoA</text>
        <dbReference type="Rhea" id="RHEA:41792"/>
        <dbReference type="Rhea" id="RHEA-COMP:9623"/>
        <dbReference type="Rhea" id="RHEA-COMP:9685"/>
        <dbReference type="ChEBI" id="CHEBI:57287"/>
        <dbReference type="ChEBI" id="CHEBI:57384"/>
        <dbReference type="ChEBI" id="CHEBI:64479"/>
        <dbReference type="ChEBI" id="CHEBI:78449"/>
        <dbReference type="EC" id="2.3.1.39"/>
    </reaction>
</comment>
<dbReference type="RefSeq" id="WP_012845280.1">
    <property type="nucleotide sequence ID" value="NC_013501.1"/>
</dbReference>
<evidence type="ECO:0000256" key="4">
    <source>
        <dbReference type="ARBA" id="ARBA00023315"/>
    </source>
</evidence>
<feature type="domain" description="Malonyl-CoA:ACP transacylase (MAT)" evidence="8">
    <location>
        <begin position="6"/>
        <end position="310"/>
    </location>
</feature>
<dbReference type="PANTHER" id="PTHR42681:SF1">
    <property type="entry name" value="MALONYL-COA-ACYL CARRIER PROTEIN TRANSACYLASE, MITOCHONDRIAL"/>
    <property type="match status" value="1"/>
</dbReference>
<evidence type="ECO:0000256" key="7">
    <source>
        <dbReference type="PIRSR" id="PIRSR000446-1"/>
    </source>
</evidence>
<protein>
    <recommendedName>
        <fullName evidence="2 6">Malonyl CoA-acyl carrier protein transacylase</fullName>
        <ecNumber evidence="1 6">2.3.1.39</ecNumber>
    </recommendedName>
</protein>
<keyword evidence="4 6" id="KW-0012">Acyltransferase</keyword>
<dbReference type="GO" id="GO:0006633">
    <property type="term" value="P:fatty acid biosynthetic process"/>
    <property type="evidence" value="ECO:0007669"/>
    <property type="project" value="TreeGrafter"/>
</dbReference>
<dbReference type="EMBL" id="CP001807">
    <property type="protein sequence ID" value="ACY49670.1"/>
    <property type="molecule type" value="Genomic_DNA"/>
</dbReference>
<dbReference type="InterPro" id="IPR004410">
    <property type="entry name" value="Malonyl_CoA-ACP_transAc_FabD"/>
</dbReference>
<dbReference type="EC" id="2.3.1.39" evidence="1 6"/>
<sequence length="319" mass="33839">MAQAWLFPGQGSQRVGMARDLMERFPEARARLEAADRLLGFPLTAYMFGTHTDDAEAAAAALAQTDITQPALYAHSLAVVAVLEAAGRRPDAVAGHSLGEYSALAAAGALSFEDGLRLVRLRGQLMAEAGRTRPGTMAAILGLDDEAVEALCREVVDEGGGFVQPANYNAPGQVVISGEVAAVEQAAEKAKARGARRVVMLPVSGAFHSPLMEEASRKLAEAIAEVPLRAPRCPVYLNVTAAPTTDPEEIRARLVEQMLAPVRFTQILHRMQADGFTSFLEVGPGNVLTGLVRRTLGRDVEVATAGTADELESLLQQTS</sequence>
<dbReference type="GO" id="GO:0005829">
    <property type="term" value="C:cytosol"/>
    <property type="evidence" value="ECO:0007669"/>
    <property type="project" value="TreeGrafter"/>
</dbReference>
<evidence type="ECO:0000313" key="9">
    <source>
        <dbReference type="EMBL" id="ACY49670.1"/>
    </source>
</evidence>
<dbReference type="InterPro" id="IPR016035">
    <property type="entry name" value="Acyl_Trfase/lysoPLipase"/>
</dbReference>
<dbReference type="Gene3D" id="3.30.70.250">
    <property type="entry name" value="Malonyl-CoA ACP transacylase, ACP-binding"/>
    <property type="match status" value="1"/>
</dbReference>
<dbReference type="OrthoDB" id="9805460at2"/>
<feature type="active site" evidence="7">
    <location>
        <position position="208"/>
    </location>
</feature>
<dbReference type="SUPFAM" id="SSF52151">
    <property type="entry name" value="FabD/lysophospholipase-like"/>
    <property type="match status" value="1"/>
</dbReference>
<feature type="active site" evidence="7">
    <location>
        <position position="97"/>
    </location>
</feature>
<dbReference type="HOGENOM" id="CLU_030558_0_1_10"/>
<dbReference type="InterPro" id="IPR001227">
    <property type="entry name" value="Ac_transferase_dom_sf"/>
</dbReference>
<keyword evidence="10" id="KW-1185">Reference proteome</keyword>
<dbReference type="Gene3D" id="3.40.366.10">
    <property type="entry name" value="Malonyl-Coenzyme A Acyl Carrier Protein, domain 2"/>
    <property type="match status" value="1"/>
</dbReference>
<dbReference type="Pfam" id="PF00698">
    <property type="entry name" value="Acyl_transf_1"/>
    <property type="match status" value="1"/>
</dbReference>
<dbReference type="GO" id="GO:0004314">
    <property type="term" value="F:[acyl-carrier-protein] S-malonyltransferase activity"/>
    <property type="evidence" value="ECO:0007669"/>
    <property type="project" value="UniProtKB-EC"/>
</dbReference>